<gene>
    <name evidence="2" type="ORF">QBC37DRAFT_377243</name>
</gene>
<evidence type="ECO:0000256" key="1">
    <source>
        <dbReference type="SAM" id="MobiDB-lite"/>
    </source>
</evidence>
<reference evidence="2" key="2">
    <citation type="submission" date="2023-05" db="EMBL/GenBank/DDBJ databases">
        <authorList>
            <consortium name="Lawrence Berkeley National Laboratory"/>
            <person name="Steindorff A."/>
            <person name="Hensen N."/>
            <person name="Bonometti L."/>
            <person name="Westerberg I."/>
            <person name="Brannstrom I.O."/>
            <person name="Guillou S."/>
            <person name="Cros-Aarteil S."/>
            <person name="Calhoun S."/>
            <person name="Haridas S."/>
            <person name="Kuo A."/>
            <person name="Mondo S."/>
            <person name="Pangilinan J."/>
            <person name="Riley R."/>
            <person name="Labutti K."/>
            <person name="Andreopoulos B."/>
            <person name="Lipzen A."/>
            <person name="Chen C."/>
            <person name="Yanf M."/>
            <person name="Daum C."/>
            <person name="Ng V."/>
            <person name="Clum A."/>
            <person name="Ohm R."/>
            <person name="Martin F."/>
            <person name="Silar P."/>
            <person name="Natvig D."/>
            <person name="Lalanne C."/>
            <person name="Gautier V."/>
            <person name="Ament-Velasquez S.L."/>
            <person name="Kruys A."/>
            <person name="Hutchinson M.I."/>
            <person name="Powell A.J."/>
            <person name="Barry K."/>
            <person name="Miller A.N."/>
            <person name="Grigoriev I.V."/>
            <person name="Debuchy R."/>
            <person name="Gladieux P."/>
            <person name="Thoren M.H."/>
            <person name="Johannesson H."/>
        </authorList>
    </citation>
    <scope>NUCLEOTIDE SEQUENCE</scope>
    <source>
        <strain evidence="2">PSN293</strain>
    </source>
</reference>
<reference evidence="2" key="1">
    <citation type="journal article" date="2023" name="Mol. Phylogenet. Evol.">
        <title>Genome-scale phylogeny and comparative genomics of the fungal order Sordariales.</title>
        <authorList>
            <person name="Hensen N."/>
            <person name="Bonometti L."/>
            <person name="Westerberg I."/>
            <person name="Brannstrom I.O."/>
            <person name="Guillou S."/>
            <person name="Cros-Aarteil S."/>
            <person name="Calhoun S."/>
            <person name="Haridas S."/>
            <person name="Kuo A."/>
            <person name="Mondo S."/>
            <person name="Pangilinan J."/>
            <person name="Riley R."/>
            <person name="LaButti K."/>
            <person name="Andreopoulos B."/>
            <person name="Lipzen A."/>
            <person name="Chen C."/>
            <person name="Yan M."/>
            <person name="Daum C."/>
            <person name="Ng V."/>
            <person name="Clum A."/>
            <person name="Steindorff A."/>
            <person name="Ohm R.A."/>
            <person name="Martin F."/>
            <person name="Silar P."/>
            <person name="Natvig D.O."/>
            <person name="Lalanne C."/>
            <person name="Gautier V."/>
            <person name="Ament-Velasquez S.L."/>
            <person name="Kruys A."/>
            <person name="Hutchinson M.I."/>
            <person name="Powell A.J."/>
            <person name="Barry K."/>
            <person name="Miller A.N."/>
            <person name="Grigoriev I.V."/>
            <person name="Debuchy R."/>
            <person name="Gladieux P."/>
            <person name="Hiltunen Thoren M."/>
            <person name="Johannesson H."/>
        </authorList>
    </citation>
    <scope>NUCLEOTIDE SEQUENCE</scope>
    <source>
        <strain evidence="2">PSN293</strain>
    </source>
</reference>
<dbReference type="EMBL" id="MU858180">
    <property type="protein sequence ID" value="KAK4210253.1"/>
    <property type="molecule type" value="Genomic_DNA"/>
</dbReference>
<dbReference type="Proteomes" id="UP001301769">
    <property type="component" value="Unassembled WGS sequence"/>
</dbReference>
<proteinExistence type="predicted"/>
<feature type="region of interest" description="Disordered" evidence="1">
    <location>
        <begin position="167"/>
        <end position="199"/>
    </location>
</feature>
<protein>
    <submittedName>
        <fullName evidence="2">Uncharacterized protein</fullName>
    </submittedName>
</protein>
<evidence type="ECO:0000313" key="2">
    <source>
        <dbReference type="EMBL" id="KAK4210253.1"/>
    </source>
</evidence>
<evidence type="ECO:0000313" key="3">
    <source>
        <dbReference type="Proteomes" id="UP001301769"/>
    </source>
</evidence>
<keyword evidence="3" id="KW-1185">Reference proteome</keyword>
<dbReference type="AlphaFoldDB" id="A0AAN6Y117"/>
<name>A0AAN6Y117_9PEZI</name>
<accession>A0AAN6Y117</accession>
<organism evidence="2 3">
    <name type="scientific">Rhypophila decipiens</name>
    <dbReference type="NCBI Taxonomy" id="261697"/>
    <lineage>
        <taxon>Eukaryota</taxon>
        <taxon>Fungi</taxon>
        <taxon>Dikarya</taxon>
        <taxon>Ascomycota</taxon>
        <taxon>Pezizomycotina</taxon>
        <taxon>Sordariomycetes</taxon>
        <taxon>Sordariomycetidae</taxon>
        <taxon>Sordariales</taxon>
        <taxon>Naviculisporaceae</taxon>
        <taxon>Rhypophila</taxon>
    </lineage>
</organism>
<sequence>MCIFYHFRCPLCRRFSSNETRALCEEGAQSKRKRCTKPVRINRWVGREQFLEGWHCANRACDYSAVSQAVFEADIEDIITSQTQGSPRPADVQDPQNPINFSTLGSAADLRAFEASATTSRGVKRRRATDSPSLDEIEVSTVEMYAPVADMAFPADDEDQMAETRIHKRQRLSTDTEATKTKSLTPATEEDAPAKRGPHRKDWVDLKTLDADTQRIIRTLRANIDSLSSYGKGSLRWWATSESQLLAMCTDLKIPVRQTVTYLPRHNLQECQARLAYLRGIAKDRRLAPRKVKVPVAAER</sequence>
<comment type="caution">
    <text evidence="2">The sequence shown here is derived from an EMBL/GenBank/DDBJ whole genome shotgun (WGS) entry which is preliminary data.</text>
</comment>